<dbReference type="OrthoDB" id="2594680at2"/>
<dbReference type="RefSeq" id="WP_138156929.1">
    <property type="nucleotide sequence ID" value="NZ_CP039381.1"/>
</dbReference>
<accession>A0A4P8XXG2</accession>
<reference evidence="2 3" key="1">
    <citation type="submission" date="2019-04" db="EMBL/GenBank/DDBJ databases">
        <authorList>
            <person name="Embree M."/>
            <person name="Gaffney J.R."/>
        </authorList>
    </citation>
    <scope>NUCLEOTIDE SEQUENCE [LARGE SCALE GENOMIC DNA]</scope>
    <source>
        <strain evidence="2 3">JE7A12</strain>
    </source>
</reference>
<evidence type="ECO:0000313" key="3">
    <source>
        <dbReference type="Proteomes" id="UP000301475"/>
    </source>
</evidence>
<evidence type="ECO:0000313" key="2">
    <source>
        <dbReference type="EMBL" id="QCT06849.1"/>
    </source>
</evidence>
<evidence type="ECO:0000256" key="1">
    <source>
        <dbReference type="SAM" id="MobiDB-lite"/>
    </source>
</evidence>
<dbReference type="EMBL" id="CP039381">
    <property type="protein sequence ID" value="QCT06849.1"/>
    <property type="molecule type" value="Genomic_DNA"/>
</dbReference>
<dbReference type="KEGG" id="ruj:E5Z56_05485"/>
<organism evidence="2 3">
    <name type="scientific">Ruminococcus bovis</name>
    <dbReference type="NCBI Taxonomy" id="2564099"/>
    <lineage>
        <taxon>Bacteria</taxon>
        <taxon>Bacillati</taxon>
        <taxon>Bacillota</taxon>
        <taxon>Clostridia</taxon>
        <taxon>Eubacteriales</taxon>
        <taxon>Oscillospiraceae</taxon>
        <taxon>Ruminococcus</taxon>
    </lineage>
</organism>
<proteinExistence type="predicted"/>
<protein>
    <submittedName>
        <fullName evidence="2">Uncharacterized protein</fullName>
    </submittedName>
</protein>
<gene>
    <name evidence="2" type="ORF">E5Z56_05485</name>
</gene>
<dbReference type="Proteomes" id="UP000301475">
    <property type="component" value="Chromosome"/>
</dbReference>
<name>A0A4P8XXG2_9FIRM</name>
<dbReference type="AlphaFoldDB" id="A0A4P8XXG2"/>
<feature type="region of interest" description="Disordered" evidence="1">
    <location>
        <begin position="291"/>
        <end position="322"/>
    </location>
</feature>
<feature type="compositionally biased region" description="Basic and acidic residues" evidence="1">
    <location>
        <begin position="294"/>
        <end position="306"/>
    </location>
</feature>
<keyword evidence="3" id="KW-1185">Reference proteome</keyword>
<sequence>MESNVAPLKGKEYLYTYRNSQQISSQTGLIGYLRADMGTLGTEFFSTWNGFRDDLNTQDFKDDIDTVINSFREKGGFLSNRDQLEDFCINSDKVFAYNTGVDYGVRVNTKDYAFLMRLNPYKGNYNLYCYCYKKDWLDHHLEKAERGIRFIDSHYNEKFRLYDGDQIVIGKPDGSFDTHNGLRDRSERYDVRYIDDYHFEYGRNLRHICEFAELLEKSGNVVVPLRASLPDQCYTFVEGLNMIAIINKGELGYTDAKSANGRPSENRAMVNKMNEQLGVTKAQYAAMKQGSRFGFDKPDADPKNYTEKGTLIKPKNRNHDAR</sequence>